<sequence length="57" mass="6245">MTSETRAALAPFHSLNEVEEARMMLAAGKTGRAIAAWFGIEIGRVGEWVVRQRETAA</sequence>
<organism evidence="1 2">
    <name type="scientific">Muricoccus vinaceus</name>
    <dbReference type="NCBI Taxonomy" id="424704"/>
    <lineage>
        <taxon>Bacteria</taxon>
        <taxon>Pseudomonadati</taxon>
        <taxon>Pseudomonadota</taxon>
        <taxon>Alphaproteobacteria</taxon>
        <taxon>Acetobacterales</taxon>
        <taxon>Roseomonadaceae</taxon>
        <taxon>Muricoccus</taxon>
    </lineage>
</organism>
<keyword evidence="2" id="KW-1185">Reference proteome</keyword>
<name>A0ABV6IM79_9PROT</name>
<evidence type="ECO:0000313" key="1">
    <source>
        <dbReference type="EMBL" id="MFC0384359.1"/>
    </source>
</evidence>
<protein>
    <submittedName>
        <fullName evidence="1">Uncharacterized protein</fullName>
    </submittedName>
</protein>
<dbReference type="EMBL" id="JBHLVZ010000002">
    <property type="protein sequence ID" value="MFC0384359.1"/>
    <property type="molecule type" value="Genomic_DNA"/>
</dbReference>
<reference evidence="1 2" key="1">
    <citation type="submission" date="2024-09" db="EMBL/GenBank/DDBJ databases">
        <authorList>
            <person name="Sun Q."/>
            <person name="Mori K."/>
        </authorList>
    </citation>
    <scope>NUCLEOTIDE SEQUENCE [LARGE SCALE GENOMIC DNA]</scope>
    <source>
        <strain evidence="1 2">CCM 7468</strain>
    </source>
</reference>
<dbReference type="RefSeq" id="WP_377048410.1">
    <property type="nucleotide sequence ID" value="NZ_JBHLVZ010000002.1"/>
</dbReference>
<evidence type="ECO:0000313" key="2">
    <source>
        <dbReference type="Proteomes" id="UP001589789"/>
    </source>
</evidence>
<dbReference type="Proteomes" id="UP001589789">
    <property type="component" value="Unassembled WGS sequence"/>
</dbReference>
<accession>A0ABV6IM79</accession>
<gene>
    <name evidence="1" type="ORF">ACFFIC_02195</name>
</gene>
<proteinExistence type="predicted"/>
<comment type="caution">
    <text evidence="1">The sequence shown here is derived from an EMBL/GenBank/DDBJ whole genome shotgun (WGS) entry which is preliminary data.</text>
</comment>